<dbReference type="EMBL" id="LAZR01012242">
    <property type="protein sequence ID" value="KKM27868.1"/>
    <property type="molecule type" value="Genomic_DNA"/>
</dbReference>
<dbReference type="AlphaFoldDB" id="A0A0F9L0Y9"/>
<evidence type="ECO:0000313" key="1">
    <source>
        <dbReference type="EMBL" id="KKM27868.1"/>
    </source>
</evidence>
<gene>
    <name evidence="1" type="ORF">LCGC14_1570450</name>
</gene>
<comment type="caution">
    <text evidence="1">The sequence shown here is derived from an EMBL/GenBank/DDBJ whole genome shotgun (WGS) entry which is preliminary data.</text>
</comment>
<name>A0A0F9L0Y9_9ZZZZ</name>
<proteinExistence type="predicted"/>
<organism evidence="1">
    <name type="scientific">marine sediment metagenome</name>
    <dbReference type="NCBI Taxonomy" id="412755"/>
    <lineage>
        <taxon>unclassified sequences</taxon>
        <taxon>metagenomes</taxon>
        <taxon>ecological metagenomes</taxon>
    </lineage>
</organism>
<reference evidence="1" key="1">
    <citation type="journal article" date="2015" name="Nature">
        <title>Complex archaea that bridge the gap between prokaryotes and eukaryotes.</title>
        <authorList>
            <person name="Spang A."/>
            <person name="Saw J.H."/>
            <person name="Jorgensen S.L."/>
            <person name="Zaremba-Niedzwiedzka K."/>
            <person name="Martijn J."/>
            <person name="Lind A.E."/>
            <person name="van Eijk R."/>
            <person name="Schleper C."/>
            <person name="Guy L."/>
            <person name="Ettema T.J."/>
        </authorList>
    </citation>
    <scope>NUCLEOTIDE SEQUENCE</scope>
</reference>
<sequence>MPTYEETIVTGIGIEAIGEAVFYVPSFRAISAGIGVAALVVYEFIENPITNELWAEAMDKNNNVPAAAKVYLEKKSSYTELKKVSAEKTILQMEALSLQDRANEIKNLAEYGNEAQIWCADLTEDLSGDVGIIEVPGEQTARNIQPGYNANAVYSGSRDGQIL</sequence>
<feature type="non-terminal residue" evidence="1">
    <location>
        <position position="163"/>
    </location>
</feature>
<accession>A0A0F9L0Y9</accession>
<protein>
    <submittedName>
        <fullName evidence="1">Uncharacterized protein</fullName>
    </submittedName>
</protein>